<name>A0A7C8HJD0_9FIRM</name>
<keyword evidence="2" id="KW-1185">Reference proteome</keyword>
<dbReference type="PIRSF" id="PIRSF037984">
    <property type="entry name" value="Met_synth_TM0269_prd"/>
    <property type="match status" value="1"/>
</dbReference>
<dbReference type="GO" id="GO:0008705">
    <property type="term" value="F:methionine synthase activity"/>
    <property type="evidence" value="ECO:0007669"/>
    <property type="project" value="InterPro"/>
</dbReference>
<evidence type="ECO:0000313" key="1">
    <source>
        <dbReference type="EMBL" id="KAE9636224.1"/>
    </source>
</evidence>
<organism evidence="1 2">
    <name type="scientific">Defluviitalea raffinosedens</name>
    <dbReference type="NCBI Taxonomy" id="1450156"/>
    <lineage>
        <taxon>Bacteria</taxon>
        <taxon>Bacillati</taxon>
        <taxon>Bacillota</taxon>
        <taxon>Clostridia</taxon>
        <taxon>Lachnospirales</taxon>
        <taxon>Defluviitaleaceae</taxon>
        <taxon>Defluviitalea</taxon>
    </lineage>
</organism>
<dbReference type="Gene3D" id="3.40.109.40">
    <property type="match status" value="1"/>
</dbReference>
<reference evidence="1 2" key="1">
    <citation type="submission" date="2019-12" db="EMBL/GenBank/DDBJ databases">
        <title>Defluviitalea raffinosedens, isolated from a biogas fermenter, genome sequencing and characterization.</title>
        <authorList>
            <person name="Rettenmaier R."/>
            <person name="Schneider M."/>
            <person name="Neuhaus K."/>
            <person name="Liebl W."/>
            <person name="Zverlov V."/>
        </authorList>
    </citation>
    <scope>NUCLEOTIDE SEQUENCE [LARGE SCALE GENOMIC DNA]</scope>
    <source>
        <strain evidence="1 2">249c-K6</strain>
    </source>
</reference>
<dbReference type="RefSeq" id="WP_158739477.1">
    <property type="nucleotide sequence ID" value="NZ_WSLF01000002.1"/>
</dbReference>
<protein>
    <submittedName>
        <fullName evidence="1">Methionine synthase</fullName>
    </submittedName>
</protein>
<proteinExistence type="predicted"/>
<dbReference type="InterPro" id="IPR037010">
    <property type="entry name" value="VitB12-dep_Met_synth_activ_sf"/>
</dbReference>
<dbReference type="InterPro" id="IPR017342">
    <property type="entry name" value="S-AdoMet-dep_Met_synth_prd"/>
</dbReference>
<dbReference type="Proteomes" id="UP000483018">
    <property type="component" value="Unassembled WGS sequence"/>
</dbReference>
<dbReference type="OrthoDB" id="9816190at2"/>
<comment type="caution">
    <text evidence="1">The sequence shown here is derived from an EMBL/GenBank/DDBJ whole genome shotgun (WGS) entry which is preliminary data.</text>
</comment>
<dbReference type="SUPFAM" id="SSF56507">
    <property type="entry name" value="Methionine synthase activation domain-like"/>
    <property type="match status" value="1"/>
</dbReference>
<accession>A0A7C8HJD0</accession>
<sequence>MDSAVKYFENIWIEPPMDRILYRLGYKKTKTKLEKDQKEQIEELIWEGVSHCHPKGAFLILPITERTCHSITIGRHLVKSKSLAELLKNSEAAALMASTIGDEMIHAIEDEIKKENSVKAVIFDSTASQMADKTVAWVMDFINKTLQKEGKALTSMRYSPGYGDLDLRYQKIFFEELKLEKLGISLTKSYMMTPEKSVTAICGVENRIRREERNE</sequence>
<gene>
    <name evidence="1" type="ORF">GND95_03645</name>
</gene>
<dbReference type="EMBL" id="WSLF01000002">
    <property type="protein sequence ID" value="KAE9636224.1"/>
    <property type="molecule type" value="Genomic_DNA"/>
</dbReference>
<dbReference type="AlphaFoldDB" id="A0A7C8HJD0"/>
<evidence type="ECO:0000313" key="2">
    <source>
        <dbReference type="Proteomes" id="UP000483018"/>
    </source>
</evidence>